<feature type="transmembrane region" description="Helical" evidence="5">
    <location>
        <begin position="335"/>
        <end position="363"/>
    </location>
</feature>
<keyword evidence="3 5" id="KW-1133">Transmembrane helix</keyword>
<dbReference type="EMBL" id="JAQIZZ010000006">
    <property type="protein sequence ID" value="KAJ5538107.1"/>
    <property type="molecule type" value="Genomic_DNA"/>
</dbReference>
<name>A0AAD6GEU3_9EURO</name>
<feature type="transmembrane region" description="Helical" evidence="5">
    <location>
        <begin position="12"/>
        <end position="33"/>
    </location>
</feature>
<accession>A0AAD6GEU3</accession>
<sequence length="373" mass="40502">MAGALTSRGQWRWCFLLVLPLGMVSIILNLLVIPSLPAWPIAEEIESKLDKKLESWTKHSWKDRPIWLKRALLVDITGYFLITSALVCFILAVQWGGDAYAWDSSVVVGLFVGFFALTATWLFWEWKTTWPLVLPRVFLDRTVAGATTMAMLNLMCNLFAATYLPVLYEAGRGVTPLKAGILVIPFLMSVVVSQALQGFMMTWTKHFWTWGLVAPAFLAIGGGLLFTVGGDAKSSTIIGYQIIYGIGIGLIQNVPYIAVQVDSAPEEVSSKIATVSFGQLFGGLCGPVIGGAILDSELTTRLAASGVPDSVASAVKSSVDAVWELNEGHLRDKVIAAYIASLGRIFIASVPVSLIIIIAGACIRNVRLNERVH</sequence>
<evidence type="ECO:0000256" key="1">
    <source>
        <dbReference type="ARBA" id="ARBA00004141"/>
    </source>
</evidence>
<evidence type="ECO:0008006" key="8">
    <source>
        <dbReference type="Google" id="ProtNLM"/>
    </source>
</evidence>
<dbReference type="GO" id="GO:0005886">
    <property type="term" value="C:plasma membrane"/>
    <property type="evidence" value="ECO:0007669"/>
    <property type="project" value="TreeGrafter"/>
</dbReference>
<keyword evidence="7" id="KW-1185">Reference proteome</keyword>
<gene>
    <name evidence="6" type="ORF">N7494_007586</name>
</gene>
<evidence type="ECO:0000256" key="2">
    <source>
        <dbReference type="ARBA" id="ARBA00022692"/>
    </source>
</evidence>
<evidence type="ECO:0000256" key="4">
    <source>
        <dbReference type="ARBA" id="ARBA00023136"/>
    </source>
</evidence>
<feature type="transmembrane region" description="Helical" evidence="5">
    <location>
        <begin position="238"/>
        <end position="259"/>
    </location>
</feature>
<keyword evidence="2 5" id="KW-0812">Transmembrane</keyword>
<comment type="caution">
    <text evidence="6">The sequence shown here is derived from an EMBL/GenBank/DDBJ whole genome shotgun (WGS) entry which is preliminary data.</text>
</comment>
<feature type="transmembrane region" description="Helical" evidence="5">
    <location>
        <begin position="71"/>
        <end position="93"/>
    </location>
</feature>
<comment type="subcellular location">
    <subcellularLocation>
        <location evidence="1">Membrane</location>
        <topology evidence="1">Multi-pass membrane protein</topology>
    </subcellularLocation>
</comment>
<evidence type="ECO:0000256" key="5">
    <source>
        <dbReference type="SAM" id="Phobius"/>
    </source>
</evidence>
<protein>
    <recommendedName>
        <fullName evidence="8">Major facilitator superfamily (MFS) profile domain-containing protein</fullName>
    </recommendedName>
</protein>
<dbReference type="InterPro" id="IPR036259">
    <property type="entry name" value="MFS_trans_sf"/>
</dbReference>
<dbReference type="Gene3D" id="1.20.1250.20">
    <property type="entry name" value="MFS general substrate transporter like domains"/>
    <property type="match status" value="2"/>
</dbReference>
<feature type="transmembrane region" description="Helical" evidence="5">
    <location>
        <begin position="105"/>
        <end position="124"/>
    </location>
</feature>
<dbReference type="Proteomes" id="UP001220324">
    <property type="component" value="Unassembled WGS sequence"/>
</dbReference>
<evidence type="ECO:0000256" key="3">
    <source>
        <dbReference type="ARBA" id="ARBA00022989"/>
    </source>
</evidence>
<feature type="transmembrane region" description="Helical" evidence="5">
    <location>
        <begin position="207"/>
        <end position="226"/>
    </location>
</feature>
<evidence type="ECO:0000313" key="6">
    <source>
        <dbReference type="EMBL" id="KAJ5538107.1"/>
    </source>
</evidence>
<reference evidence="6 7" key="1">
    <citation type="journal article" date="2023" name="IMA Fungus">
        <title>Comparative genomic study of the Penicillium genus elucidates a diverse pangenome and 15 lateral gene transfer events.</title>
        <authorList>
            <person name="Petersen C."/>
            <person name="Sorensen T."/>
            <person name="Nielsen M.R."/>
            <person name="Sondergaard T.E."/>
            <person name="Sorensen J.L."/>
            <person name="Fitzpatrick D.A."/>
            <person name="Frisvad J.C."/>
            <person name="Nielsen K.L."/>
        </authorList>
    </citation>
    <scope>NUCLEOTIDE SEQUENCE [LARGE SCALE GENOMIC DNA]</scope>
    <source>
        <strain evidence="6 7">IBT 35679</strain>
    </source>
</reference>
<dbReference type="SUPFAM" id="SSF103473">
    <property type="entry name" value="MFS general substrate transporter"/>
    <property type="match status" value="1"/>
</dbReference>
<dbReference type="PANTHER" id="PTHR23501:SF198">
    <property type="entry name" value="AZOLE RESISTANCE PROTEIN 1-RELATED"/>
    <property type="match status" value="1"/>
</dbReference>
<organism evidence="6 7">
    <name type="scientific">Penicillium frequentans</name>
    <dbReference type="NCBI Taxonomy" id="3151616"/>
    <lineage>
        <taxon>Eukaryota</taxon>
        <taxon>Fungi</taxon>
        <taxon>Dikarya</taxon>
        <taxon>Ascomycota</taxon>
        <taxon>Pezizomycotina</taxon>
        <taxon>Eurotiomycetes</taxon>
        <taxon>Eurotiomycetidae</taxon>
        <taxon>Eurotiales</taxon>
        <taxon>Aspergillaceae</taxon>
        <taxon>Penicillium</taxon>
    </lineage>
</organism>
<feature type="transmembrane region" description="Helical" evidence="5">
    <location>
        <begin position="179"/>
        <end position="201"/>
    </location>
</feature>
<dbReference type="AlphaFoldDB" id="A0AAD6GEU3"/>
<evidence type="ECO:0000313" key="7">
    <source>
        <dbReference type="Proteomes" id="UP001220324"/>
    </source>
</evidence>
<proteinExistence type="predicted"/>
<feature type="transmembrane region" description="Helical" evidence="5">
    <location>
        <begin position="144"/>
        <end position="167"/>
    </location>
</feature>
<dbReference type="PANTHER" id="PTHR23501">
    <property type="entry name" value="MAJOR FACILITATOR SUPERFAMILY"/>
    <property type="match status" value="1"/>
</dbReference>
<dbReference type="GO" id="GO:0022857">
    <property type="term" value="F:transmembrane transporter activity"/>
    <property type="evidence" value="ECO:0007669"/>
    <property type="project" value="TreeGrafter"/>
</dbReference>
<keyword evidence="4 5" id="KW-0472">Membrane</keyword>